<dbReference type="InterPro" id="IPR012337">
    <property type="entry name" value="RNaseH-like_sf"/>
</dbReference>
<evidence type="ECO:0000256" key="1">
    <source>
        <dbReference type="SAM" id="MobiDB-lite"/>
    </source>
</evidence>
<keyword evidence="4" id="KW-1185">Reference proteome</keyword>
<gene>
    <name evidence="3" type="primary">GIP</name>
    <name evidence="3" type="ORF">SNEC2469_LOCUS11878</name>
</gene>
<proteinExistence type="predicted"/>
<protein>
    <submittedName>
        <fullName evidence="3">GIP protein</fullName>
    </submittedName>
</protein>
<sequence length="961" mass="105714">MLADAAKILQQATPSPLPGVQQAVPISSAPPPGNQGASTTGPVTPGTPVTLEALNAQIESLRAFAQEHELKMLKLADDRSRVLVDDEAQVKALLDSGATHAVVPFKREMRDLERVDVTLAGDLKEEWFKTSGGTLVVPPASEDNGTSKSQTILPFGALVQTLGCKVTWSKRKGLKVIHPQLGPLKVGVSSNTCPYVQEEQALKLIAELEARRLRDFERSVQAMEAELSQLSAPVDPTKAIRDFISNGKRTQLLRAVFAQPYLKQVPEAIKENLLGVQDMLLWSIASVARGVRPETFWSTEASKWCIGFKKEIVEALEGKIKGHDVAELVGVNAVKPSELEEWRAHIMRGANDPFEDLPGAPEEYAPTEPGEDVAENMKFDFDEYVDRIAAEQALTSVRAIEDPDESAEDVGPTVEGDEEVYEWIDDNQLGAAIKDATSRLEIVTLRYFVGLKSKTGPDVTAGIQQMILRITQKFPLRILHCDPGTEFTSETLMKWLPGQGVKLQTTIPTDKQGNGLAERIVGHKELITRWVKTKYGAPHLTAQPPPLQEADVPSEEEEEELIPDGESMFVEGEEGANHPEGLAEQGLLDHDYSNAHFRREDSCWELMGMVAKEDQHAALEWATILLIHASDVPVHRDFRNEWNTRNFVLCIPGVTELWTGPPHDPKGNAAPGSPDWTSPDVHVINEEVKSFDPRRYHAVRRSPDWVVVGYSPLGIHKLPEVKVVRPGKPDDEDDDSSPPPWENPIREDDDGPPLWERGEQSNTSKRWHDLDSVPEERVEQTPKCPASMYYPVHYWEDEWPDHHNPSSASSQAWTGQTYWQDEWWQPDQVQVGASSNAGQVPPDQVQVGAASNAGQVQPDQVQVGASSNADQVPPDQVQVGAASNAGQVQPDQVQVGAASNAGQVPPDQVQVGATSNAITPSEDGSPIDDGSLAVVAYEPTSHYWEDEWLPNMPPVSTVEQQ</sequence>
<dbReference type="SUPFAM" id="SSF53098">
    <property type="entry name" value="Ribonuclease H-like"/>
    <property type="match status" value="1"/>
</dbReference>
<dbReference type="Gene3D" id="3.30.420.10">
    <property type="entry name" value="Ribonuclease H-like superfamily/Ribonuclease H"/>
    <property type="match status" value="1"/>
</dbReference>
<feature type="domain" description="Integrase catalytic" evidence="2">
    <location>
        <begin position="408"/>
        <end position="520"/>
    </location>
</feature>
<dbReference type="EMBL" id="CAJNJA010018832">
    <property type="protein sequence ID" value="CAE7432602.1"/>
    <property type="molecule type" value="Genomic_DNA"/>
</dbReference>
<dbReference type="InterPro" id="IPR001584">
    <property type="entry name" value="Integrase_cat-core"/>
</dbReference>
<dbReference type="PROSITE" id="PS50994">
    <property type="entry name" value="INTEGRASE"/>
    <property type="match status" value="1"/>
</dbReference>
<name>A0A812RE28_9DINO</name>
<dbReference type="Proteomes" id="UP000601435">
    <property type="component" value="Unassembled WGS sequence"/>
</dbReference>
<feature type="region of interest" description="Disordered" evidence="1">
    <location>
        <begin position="13"/>
        <end position="46"/>
    </location>
</feature>
<feature type="compositionally biased region" description="Basic and acidic residues" evidence="1">
    <location>
        <begin position="766"/>
        <end position="780"/>
    </location>
</feature>
<dbReference type="AlphaFoldDB" id="A0A812RE28"/>
<dbReference type="InterPro" id="IPR036397">
    <property type="entry name" value="RNaseH_sf"/>
</dbReference>
<evidence type="ECO:0000313" key="4">
    <source>
        <dbReference type="Proteomes" id="UP000601435"/>
    </source>
</evidence>
<feature type="non-terminal residue" evidence="3">
    <location>
        <position position="1"/>
    </location>
</feature>
<dbReference type="OrthoDB" id="7691805at2759"/>
<reference evidence="3" key="1">
    <citation type="submission" date="2021-02" db="EMBL/GenBank/DDBJ databases">
        <authorList>
            <person name="Dougan E. K."/>
            <person name="Rhodes N."/>
            <person name="Thang M."/>
            <person name="Chan C."/>
        </authorList>
    </citation>
    <scope>NUCLEOTIDE SEQUENCE</scope>
</reference>
<evidence type="ECO:0000259" key="2">
    <source>
        <dbReference type="PROSITE" id="PS50994"/>
    </source>
</evidence>
<feature type="region of interest" description="Disordered" evidence="1">
    <location>
        <begin position="830"/>
        <end position="932"/>
    </location>
</feature>
<organism evidence="3 4">
    <name type="scientific">Symbiodinium necroappetens</name>
    <dbReference type="NCBI Taxonomy" id="1628268"/>
    <lineage>
        <taxon>Eukaryota</taxon>
        <taxon>Sar</taxon>
        <taxon>Alveolata</taxon>
        <taxon>Dinophyceae</taxon>
        <taxon>Suessiales</taxon>
        <taxon>Symbiodiniaceae</taxon>
        <taxon>Symbiodinium</taxon>
    </lineage>
</organism>
<evidence type="ECO:0000313" key="3">
    <source>
        <dbReference type="EMBL" id="CAE7432602.1"/>
    </source>
</evidence>
<comment type="caution">
    <text evidence="3">The sequence shown here is derived from an EMBL/GenBank/DDBJ whole genome shotgun (WGS) entry which is preliminary data.</text>
</comment>
<dbReference type="GO" id="GO:0003676">
    <property type="term" value="F:nucleic acid binding"/>
    <property type="evidence" value="ECO:0007669"/>
    <property type="project" value="InterPro"/>
</dbReference>
<feature type="compositionally biased region" description="Polar residues" evidence="1">
    <location>
        <begin position="852"/>
        <end position="870"/>
    </location>
</feature>
<dbReference type="GO" id="GO:0015074">
    <property type="term" value="P:DNA integration"/>
    <property type="evidence" value="ECO:0007669"/>
    <property type="project" value="InterPro"/>
</dbReference>
<accession>A0A812RE28</accession>
<feature type="region of interest" description="Disordered" evidence="1">
    <location>
        <begin position="721"/>
        <end position="781"/>
    </location>
</feature>